<dbReference type="NCBIfam" id="TIGR01198">
    <property type="entry name" value="pgl"/>
    <property type="match status" value="1"/>
</dbReference>
<evidence type="ECO:0000313" key="9">
    <source>
        <dbReference type="EMBL" id="WXL27663.1"/>
    </source>
</evidence>
<dbReference type="EMBL" id="CP148074">
    <property type="protein sequence ID" value="WXL27663.1"/>
    <property type="molecule type" value="Genomic_DNA"/>
</dbReference>
<name>A0ABZ2RNG0_ECTME</name>
<sequence>MAITNLKFPEHVQVHTFTNAEKQAVELAAQVAETLRGAIVEKGVATLVVSGGRSPLSFFRHLARQELDWSRVVVSLADERWVPIGHADSNEGLVRAHLLQGAAAKARFIGLYQAAQTLEAAALRSNEALAELPQPIDAMVLGMGEDGHTASLFPGSINLDLALTADGQSRCLPMQAPTVPRQRLTLTLPVLSNARKTFLLLQGKSKTDTLREALADTDVARMPIRAFLAAPLELYWCP</sequence>
<dbReference type="GO" id="GO:0017057">
    <property type="term" value="F:6-phosphogluconolactonase activity"/>
    <property type="evidence" value="ECO:0007669"/>
    <property type="project" value="UniProtKB-EC"/>
</dbReference>
<reference evidence="9 10" key="1">
    <citation type="submission" date="2024-03" db="EMBL/GenBank/DDBJ databases">
        <title>Complete genome of BD2.</title>
        <authorList>
            <person name="Cao G."/>
        </authorList>
    </citation>
    <scope>NUCLEOTIDE SEQUENCE [LARGE SCALE GENOMIC DNA]</scope>
    <source>
        <strain evidence="9 10">BD2</strain>
    </source>
</reference>
<dbReference type="Gene3D" id="3.40.50.1360">
    <property type="match status" value="1"/>
</dbReference>
<dbReference type="InterPro" id="IPR005900">
    <property type="entry name" value="6-phosphogluconolactonase_DevB"/>
</dbReference>
<evidence type="ECO:0000256" key="6">
    <source>
        <dbReference type="ARBA" id="ARBA00020337"/>
    </source>
</evidence>
<dbReference type="CDD" id="cd01400">
    <property type="entry name" value="6PGL"/>
    <property type="match status" value="1"/>
</dbReference>
<evidence type="ECO:0000256" key="7">
    <source>
        <dbReference type="RuleBase" id="RU365095"/>
    </source>
</evidence>
<dbReference type="InterPro" id="IPR039104">
    <property type="entry name" value="6PGL"/>
</dbReference>
<protein>
    <recommendedName>
        <fullName evidence="6 7">6-phosphogluconolactonase</fullName>
        <shortName evidence="7">6PGL</shortName>
        <ecNumber evidence="5 7">3.1.1.31</ecNumber>
    </recommendedName>
</protein>
<organism evidence="9 10">
    <name type="scientific">Ectopseudomonas mendocina</name>
    <name type="common">Pseudomonas mendocina</name>
    <dbReference type="NCBI Taxonomy" id="300"/>
    <lineage>
        <taxon>Bacteria</taxon>
        <taxon>Pseudomonadati</taxon>
        <taxon>Pseudomonadota</taxon>
        <taxon>Gammaproteobacteria</taxon>
        <taxon>Pseudomonadales</taxon>
        <taxon>Pseudomonadaceae</taxon>
        <taxon>Ectopseudomonas</taxon>
    </lineage>
</organism>
<dbReference type="InterPro" id="IPR037171">
    <property type="entry name" value="NagB/RpiA_transferase-like"/>
</dbReference>
<accession>A0ABZ2RNG0</accession>
<keyword evidence="10" id="KW-1185">Reference proteome</keyword>
<comment type="similarity">
    <text evidence="4 7">Belongs to the glucosamine/galactosamine-6-phosphate isomerase family. 6-phosphogluconolactonase subfamily.</text>
</comment>
<dbReference type="InterPro" id="IPR006148">
    <property type="entry name" value="Glc/Gal-6P_isomerase"/>
</dbReference>
<evidence type="ECO:0000256" key="1">
    <source>
        <dbReference type="ARBA" id="ARBA00000832"/>
    </source>
</evidence>
<evidence type="ECO:0000256" key="3">
    <source>
        <dbReference type="ARBA" id="ARBA00004961"/>
    </source>
</evidence>
<feature type="domain" description="Glucosamine/galactosamine-6-phosphate isomerase" evidence="8">
    <location>
        <begin position="20"/>
        <end position="236"/>
    </location>
</feature>
<proteinExistence type="inferred from homology"/>
<comment type="pathway">
    <text evidence="3 7">Carbohydrate degradation; pentose phosphate pathway; D-ribulose 5-phosphate from D-glucose 6-phosphate (oxidative stage): step 2/3.</text>
</comment>
<dbReference type="SUPFAM" id="SSF100950">
    <property type="entry name" value="NagB/RpiA/CoA transferase-like"/>
    <property type="match status" value="1"/>
</dbReference>
<keyword evidence="7 9" id="KW-0378">Hydrolase</keyword>
<comment type="catalytic activity">
    <reaction evidence="1 7">
        <text>6-phospho-D-glucono-1,5-lactone + H2O = 6-phospho-D-gluconate + H(+)</text>
        <dbReference type="Rhea" id="RHEA:12556"/>
        <dbReference type="ChEBI" id="CHEBI:15377"/>
        <dbReference type="ChEBI" id="CHEBI:15378"/>
        <dbReference type="ChEBI" id="CHEBI:57955"/>
        <dbReference type="ChEBI" id="CHEBI:58759"/>
        <dbReference type="EC" id="3.1.1.31"/>
    </reaction>
</comment>
<gene>
    <name evidence="7 9" type="primary">pgl</name>
    <name evidence="9" type="ORF">WG219_09475</name>
</gene>
<dbReference type="Pfam" id="PF01182">
    <property type="entry name" value="Glucosamine_iso"/>
    <property type="match status" value="1"/>
</dbReference>
<evidence type="ECO:0000259" key="8">
    <source>
        <dbReference type="Pfam" id="PF01182"/>
    </source>
</evidence>
<evidence type="ECO:0000313" key="10">
    <source>
        <dbReference type="Proteomes" id="UP001476583"/>
    </source>
</evidence>
<dbReference type="PANTHER" id="PTHR11054">
    <property type="entry name" value="6-PHOSPHOGLUCONOLACTONASE"/>
    <property type="match status" value="1"/>
</dbReference>
<dbReference type="EC" id="3.1.1.31" evidence="5 7"/>
<dbReference type="Proteomes" id="UP001476583">
    <property type="component" value="Chromosome"/>
</dbReference>
<evidence type="ECO:0000256" key="2">
    <source>
        <dbReference type="ARBA" id="ARBA00002681"/>
    </source>
</evidence>
<comment type="function">
    <text evidence="2 7">Hydrolysis of 6-phosphogluconolactone to 6-phosphogluconate.</text>
</comment>
<evidence type="ECO:0000256" key="5">
    <source>
        <dbReference type="ARBA" id="ARBA00013198"/>
    </source>
</evidence>
<dbReference type="PANTHER" id="PTHR11054:SF0">
    <property type="entry name" value="6-PHOSPHOGLUCONOLACTONASE"/>
    <property type="match status" value="1"/>
</dbReference>
<evidence type="ECO:0000256" key="4">
    <source>
        <dbReference type="ARBA" id="ARBA00010662"/>
    </source>
</evidence>